<evidence type="ECO:0000256" key="1">
    <source>
        <dbReference type="SAM" id="MobiDB-lite"/>
    </source>
</evidence>
<dbReference type="Pfam" id="PF00092">
    <property type="entry name" value="VWA"/>
    <property type="match status" value="1"/>
</dbReference>
<feature type="compositionally biased region" description="Low complexity" evidence="1">
    <location>
        <begin position="335"/>
        <end position="349"/>
    </location>
</feature>
<dbReference type="CDD" id="cd00198">
    <property type="entry name" value="vWFA"/>
    <property type="match status" value="1"/>
</dbReference>
<dbReference type="InterPro" id="IPR036465">
    <property type="entry name" value="vWFA_dom_sf"/>
</dbReference>
<evidence type="ECO:0000259" key="2">
    <source>
        <dbReference type="PROSITE" id="PS50234"/>
    </source>
</evidence>
<comment type="caution">
    <text evidence="3">The sequence shown here is derived from an EMBL/GenBank/DDBJ whole genome shotgun (WGS) entry which is preliminary data.</text>
</comment>
<dbReference type="Proteomes" id="UP000735302">
    <property type="component" value="Unassembled WGS sequence"/>
</dbReference>
<feature type="region of interest" description="Disordered" evidence="1">
    <location>
        <begin position="420"/>
        <end position="473"/>
    </location>
</feature>
<feature type="region of interest" description="Disordered" evidence="1">
    <location>
        <begin position="326"/>
        <end position="349"/>
    </location>
</feature>
<gene>
    <name evidence="3" type="ORF">PoB_005584500</name>
</gene>
<keyword evidence="4" id="KW-1185">Reference proteome</keyword>
<protein>
    <submittedName>
        <fullName evidence="3">Conserved domain protein</fullName>
    </submittedName>
</protein>
<dbReference type="InterPro" id="IPR002035">
    <property type="entry name" value="VWF_A"/>
</dbReference>
<name>A0AAV4CD36_9GAST</name>
<feature type="compositionally biased region" description="Low complexity" evidence="1">
    <location>
        <begin position="420"/>
        <end position="435"/>
    </location>
</feature>
<feature type="domain" description="VWFA" evidence="2">
    <location>
        <begin position="101"/>
        <end position="285"/>
    </location>
</feature>
<evidence type="ECO:0000313" key="4">
    <source>
        <dbReference type="Proteomes" id="UP000735302"/>
    </source>
</evidence>
<sequence length="649" mass="73052">MQTPNKDFKISTSKPHQKTLSHSNIVNMTGFHNSQWATTCSRGMLMTQPGSQRWTTEQDFSGAARKTEFFDVQRNFPRRKRKVGSSHSQAKITMIMTPAMDVVFSFDTTGSMSLVLDEVKSHLNNLIQRLQADIPQFKVGIIAHGDYCDRGEFYDIRTLDLTDKLPDVVTFVNETGGTGGGDTPECYELALRHADNMSWRNGSTRVLVVIGDAFPHTPDYCLNTLKIDWQDELSSLVAKSVRVYGVQYGQDTESVSFFQQLTSRSGGQHLRLQDMGDICHIIMAICYREQGPGIFRNYEAEVRADKIGDSLGSGLENIFGALGKSHGDKDHANKSPVVSTPSSSPQSSAVGVHLNIDKFQIQNGTGSGQAMLNLLKRKKDNEPSPSKHFCSFAKMAKLSNSAKHINTPEHDSVNVPVSVTTNNMATKKNANSTNNLKSPKKRRTNGQNSAKDGKPSKHTAKERKGQDSQSQRSRRECISDKYFQFNDLLWSKWHLAAAKNVPQDAGIWKTVAQRDCQKTLWRVDLLRHPEAKLDEEFFSQLLIPPRRKCKTQPSSFGTRGLLFELGVISPESRAIHTVWLHATNHRNKRKVIPTLLREPWYTGLTRSIREPLTKAVKAGSRVYLRWAVVEKVQTMKRKILAKYIYAWRA</sequence>
<reference evidence="3 4" key="1">
    <citation type="journal article" date="2021" name="Elife">
        <title>Chloroplast acquisition without the gene transfer in kleptoplastic sea slugs, Plakobranchus ocellatus.</title>
        <authorList>
            <person name="Maeda T."/>
            <person name="Takahashi S."/>
            <person name="Yoshida T."/>
            <person name="Shimamura S."/>
            <person name="Takaki Y."/>
            <person name="Nagai Y."/>
            <person name="Toyoda A."/>
            <person name="Suzuki Y."/>
            <person name="Arimoto A."/>
            <person name="Ishii H."/>
            <person name="Satoh N."/>
            <person name="Nishiyama T."/>
            <person name="Hasebe M."/>
            <person name="Maruyama T."/>
            <person name="Minagawa J."/>
            <person name="Obokata J."/>
            <person name="Shigenobu S."/>
        </authorList>
    </citation>
    <scope>NUCLEOTIDE SEQUENCE [LARGE SCALE GENOMIC DNA]</scope>
</reference>
<accession>A0AAV4CD36</accession>
<dbReference type="AlphaFoldDB" id="A0AAV4CD36"/>
<dbReference type="PANTHER" id="PTHR47824:SF3">
    <property type="entry name" value="UBIQUITIN-LIKE DOMAIN-CONTAINING PROTEIN"/>
    <property type="match status" value="1"/>
</dbReference>
<dbReference type="PANTHER" id="PTHR47824">
    <property type="entry name" value="UBIQUITIN-LIKE DOMAIN-CONTAINING PROTEIN"/>
    <property type="match status" value="1"/>
</dbReference>
<dbReference type="Gene3D" id="3.40.50.410">
    <property type="entry name" value="von Willebrand factor, type A domain"/>
    <property type="match status" value="1"/>
</dbReference>
<dbReference type="PROSITE" id="PS50234">
    <property type="entry name" value="VWFA"/>
    <property type="match status" value="1"/>
</dbReference>
<dbReference type="SMART" id="SM00327">
    <property type="entry name" value="VWA"/>
    <property type="match status" value="1"/>
</dbReference>
<organism evidence="3 4">
    <name type="scientific">Plakobranchus ocellatus</name>
    <dbReference type="NCBI Taxonomy" id="259542"/>
    <lineage>
        <taxon>Eukaryota</taxon>
        <taxon>Metazoa</taxon>
        <taxon>Spiralia</taxon>
        <taxon>Lophotrochozoa</taxon>
        <taxon>Mollusca</taxon>
        <taxon>Gastropoda</taxon>
        <taxon>Heterobranchia</taxon>
        <taxon>Euthyneura</taxon>
        <taxon>Panpulmonata</taxon>
        <taxon>Sacoglossa</taxon>
        <taxon>Placobranchoidea</taxon>
        <taxon>Plakobranchidae</taxon>
        <taxon>Plakobranchus</taxon>
    </lineage>
</organism>
<dbReference type="EMBL" id="BLXT01006160">
    <property type="protein sequence ID" value="GFO29340.1"/>
    <property type="molecule type" value="Genomic_DNA"/>
</dbReference>
<dbReference type="SUPFAM" id="SSF53300">
    <property type="entry name" value="vWA-like"/>
    <property type="match status" value="1"/>
</dbReference>
<evidence type="ECO:0000313" key="3">
    <source>
        <dbReference type="EMBL" id="GFO29340.1"/>
    </source>
</evidence>
<proteinExistence type="predicted"/>